<feature type="domain" description="YncI copper-binding" evidence="4">
    <location>
        <begin position="29"/>
        <end position="166"/>
    </location>
</feature>
<protein>
    <submittedName>
        <fullName evidence="5">YcnI family protein</fullName>
    </submittedName>
</protein>
<evidence type="ECO:0000256" key="3">
    <source>
        <dbReference type="SAM" id="SignalP"/>
    </source>
</evidence>
<dbReference type="Gene3D" id="2.60.40.2230">
    <property type="entry name" value="Uncharacterised protein YcnI-like PF07987, DUF1775"/>
    <property type="match status" value="1"/>
</dbReference>
<keyword evidence="2" id="KW-0812">Transmembrane</keyword>
<reference evidence="5 6" key="1">
    <citation type="submission" date="2020-02" db="EMBL/GenBank/DDBJ databases">
        <authorList>
            <person name="Li X.-J."/>
            <person name="Han X.-M."/>
        </authorList>
    </citation>
    <scope>NUCLEOTIDE SEQUENCE [LARGE SCALE GENOMIC DNA]</scope>
    <source>
        <strain evidence="5 6">CCTCC AB 2017055</strain>
    </source>
</reference>
<dbReference type="PROSITE" id="PS51318">
    <property type="entry name" value="TAT"/>
    <property type="match status" value="1"/>
</dbReference>
<accession>A0A6L9SFH2</accession>
<dbReference type="CDD" id="cd08545">
    <property type="entry name" value="YcnI_like"/>
    <property type="match status" value="1"/>
</dbReference>
<feature type="compositionally biased region" description="Low complexity" evidence="1">
    <location>
        <begin position="201"/>
        <end position="214"/>
    </location>
</feature>
<keyword evidence="3" id="KW-0732">Signal</keyword>
<proteinExistence type="predicted"/>
<dbReference type="InterPro" id="IPR038507">
    <property type="entry name" value="YcnI-like_sf"/>
</dbReference>
<dbReference type="EMBL" id="JAAGOA010000026">
    <property type="protein sequence ID" value="NEE03859.1"/>
    <property type="molecule type" value="Genomic_DNA"/>
</dbReference>
<evidence type="ECO:0000256" key="2">
    <source>
        <dbReference type="SAM" id="Phobius"/>
    </source>
</evidence>
<feature type="signal peptide" evidence="3">
    <location>
        <begin position="1"/>
        <end position="28"/>
    </location>
</feature>
<evidence type="ECO:0000259" key="4">
    <source>
        <dbReference type="Pfam" id="PF07987"/>
    </source>
</evidence>
<evidence type="ECO:0000256" key="1">
    <source>
        <dbReference type="SAM" id="MobiDB-lite"/>
    </source>
</evidence>
<organism evidence="5 6">
    <name type="scientific">Phytoactinopolyspora halotolerans</name>
    <dbReference type="NCBI Taxonomy" id="1981512"/>
    <lineage>
        <taxon>Bacteria</taxon>
        <taxon>Bacillati</taxon>
        <taxon>Actinomycetota</taxon>
        <taxon>Actinomycetes</taxon>
        <taxon>Jiangellales</taxon>
        <taxon>Jiangellaceae</taxon>
        <taxon>Phytoactinopolyspora</taxon>
    </lineage>
</organism>
<feature type="transmembrane region" description="Helical" evidence="2">
    <location>
        <begin position="218"/>
        <end position="241"/>
    </location>
</feature>
<keyword evidence="2" id="KW-1133">Transmembrane helix</keyword>
<dbReference type="Pfam" id="PF07987">
    <property type="entry name" value="DUF1775"/>
    <property type="match status" value="1"/>
</dbReference>
<feature type="region of interest" description="Disordered" evidence="1">
    <location>
        <begin position="172"/>
        <end position="214"/>
    </location>
</feature>
<keyword evidence="2" id="KW-0472">Membrane</keyword>
<evidence type="ECO:0000313" key="6">
    <source>
        <dbReference type="Proteomes" id="UP000475214"/>
    </source>
</evidence>
<feature type="compositionally biased region" description="Gly residues" evidence="1">
    <location>
        <begin position="176"/>
        <end position="193"/>
    </location>
</feature>
<gene>
    <name evidence="5" type="ORF">G1H10_27195</name>
</gene>
<comment type="caution">
    <text evidence="5">The sequence shown here is derived from an EMBL/GenBank/DDBJ whole genome shotgun (WGS) entry which is preliminary data.</text>
</comment>
<dbReference type="Proteomes" id="UP000475214">
    <property type="component" value="Unassembled WGS sequence"/>
</dbReference>
<dbReference type="InterPro" id="IPR012533">
    <property type="entry name" value="YcnI-copper_dom"/>
</dbReference>
<dbReference type="InterPro" id="IPR006311">
    <property type="entry name" value="TAT_signal"/>
</dbReference>
<dbReference type="AlphaFoldDB" id="A0A6L9SFH2"/>
<evidence type="ECO:0000313" key="5">
    <source>
        <dbReference type="EMBL" id="NEE03859.1"/>
    </source>
</evidence>
<name>A0A6L9SFH2_9ACTN</name>
<feature type="chain" id="PRO_5026852686" evidence="3">
    <location>
        <begin position="29"/>
        <end position="249"/>
    </location>
</feature>
<keyword evidence="6" id="KW-1185">Reference proteome</keyword>
<sequence>MSTRARRTALALAGASALVFGGAAIAGAHVTVSPEEASAGSYTVLTFSVPHGCDGSATTEVAIDIPDAVAGVTPTLNPNWDVELLKDDGSPAEGEPASRIVYTAHEPLPDDLRDAFELSVAMPDQAGETLAFPVIQTCEQGQTAWDEIPEDGQDPHELERPAPTVVVVEAEDDGHGGASDGSGHGGDGSGGDGQTDEGTADDVAAGDGTAGDGSDTDALSVAGLGAGVVGIVLGGAALLYARQRIRAQH</sequence>